<evidence type="ECO:0000313" key="6">
    <source>
        <dbReference type="EMBL" id="KAF4630353.1"/>
    </source>
</evidence>
<evidence type="ECO:0000259" key="5">
    <source>
        <dbReference type="PROSITE" id="PS50112"/>
    </source>
</evidence>
<organism evidence="6 7">
    <name type="scientific">Cudoniella acicularis</name>
    <dbReference type="NCBI Taxonomy" id="354080"/>
    <lineage>
        <taxon>Eukaryota</taxon>
        <taxon>Fungi</taxon>
        <taxon>Dikarya</taxon>
        <taxon>Ascomycota</taxon>
        <taxon>Pezizomycotina</taxon>
        <taxon>Leotiomycetes</taxon>
        <taxon>Helotiales</taxon>
        <taxon>Tricladiaceae</taxon>
        <taxon>Cudoniella</taxon>
    </lineage>
</organism>
<keyword evidence="3" id="KW-0157">Chromophore</keyword>
<dbReference type="OrthoDB" id="447251at2759"/>
<gene>
    <name evidence="6" type="ORF">G7Y89_g7789</name>
</gene>
<evidence type="ECO:0000256" key="2">
    <source>
        <dbReference type="ARBA" id="ARBA00022643"/>
    </source>
</evidence>
<dbReference type="SUPFAM" id="SSF55785">
    <property type="entry name" value="PYP-like sensor domain (PAS domain)"/>
    <property type="match status" value="1"/>
</dbReference>
<dbReference type="Gene3D" id="3.30.450.20">
    <property type="entry name" value="PAS domain"/>
    <property type="match status" value="1"/>
</dbReference>
<dbReference type="Pfam" id="PF13426">
    <property type="entry name" value="PAS_9"/>
    <property type="match status" value="1"/>
</dbReference>
<evidence type="ECO:0000256" key="4">
    <source>
        <dbReference type="SAM" id="MobiDB-lite"/>
    </source>
</evidence>
<dbReference type="InterPro" id="IPR035965">
    <property type="entry name" value="PAS-like_dom_sf"/>
</dbReference>
<keyword evidence="2" id="KW-0288">FMN</keyword>
<proteinExistence type="predicted"/>
<protein>
    <recommendedName>
        <fullName evidence="5">PAS domain-containing protein</fullName>
    </recommendedName>
</protein>
<dbReference type="PROSITE" id="PS50112">
    <property type="entry name" value="PAS"/>
    <property type="match status" value="1"/>
</dbReference>
<feature type="region of interest" description="Disordered" evidence="4">
    <location>
        <begin position="1"/>
        <end position="65"/>
    </location>
</feature>
<evidence type="ECO:0000313" key="7">
    <source>
        <dbReference type="Proteomes" id="UP000566819"/>
    </source>
</evidence>
<dbReference type="Proteomes" id="UP000566819">
    <property type="component" value="Unassembled WGS sequence"/>
</dbReference>
<feature type="domain" description="PAS" evidence="5">
    <location>
        <begin position="101"/>
        <end position="135"/>
    </location>
</feature>
<dbReference type="EMBL" id="JAAMPI010000559">
    <property type="protein sequence ID" value="KAF4630353.1"/>
    <property type="molecule type" value="Genomic_DNA"/>
</dbReference>
<dbReference type="GO" id="GO:0005634">
    <property type="term" value="C:nucleus"/>
    <property type="evidence" value="ECO:0007669"/>
    <property type="project" value="TreeGrafter"/>
</dbReference>
<evidence type="ECO:0000256" key="3">
    <source>
        <dbReference type="ARBA" id="ARBA00022991"/>
    </source>
</evidence>
<keyword evidence="1" id="KW-0285">Flavoprotein</keyword>
<dbReference type="AlphaFoldDB" id="A0A8H4RIM8"/>
<accession>A0A8H4RIM8</accession>
<reference evidence="6 7" key="1">
    <citation type="submission" date="2020-03" db="EMBL/GenBank/DDBJ databases">
        <title>Draft Genome Sequence of Cudoniella acicularis.</title>
        <authorList>
            <person name="Buettner E."/>
            <person name="Kellner H."/>
        </authorList>
    </citation>
    <scope>NUCLEOTIDE SEQUENCE [LARGE SCALE GENOMIC DNA]</scope>
    <source>
        <strain evidence="6 7">DSM 108380</strain>
    </source>
</reference>
<evidence type="ECO:0000256" key="1">
    <source>
        <dbReference type="ARBA" id="ARBA00022630"/>
    </source>
</evidence>
<dbReference type="PANTHER" id="PTHR47429:SF7">
    <property type="entry name" value="GATA-FACTOR"/>
    <property type="match status" value="1"/>
</dbReference>
<dbReference type="InterPro" id="IPR000014">
    <property type="entry name" value="PAS"/>
</dbReference>
<feature type="compositionally biased region" description="Polar residues" evidence="4">
    <location>
        <begin position="23"/>
        <end position="37"/>
    </location>
</feature>
<sequence>MDGFREDYQQQAQRLSDLRSSAEKQQQGSTRRSGNDSSVRDGERTGTASAGSSHDGEGGDPLMYPGLYSPSGFDMMDILVRVRTRPNPRYELGSIDDSVALILCDAESHDIPIVYCSEHFELLTGYNRPEILGRNCRFLQDPFQLDSLSHVLPDNSVIKHTEVKAINDKAKRELKEKIVKGEEAQVKLINFRKDGKIFFNVLTVIPILWKERGDGDEVRGKLYMVGFQADEQKAFFKLGV</sequence>
<name>A0A8H4RIM8_9HELO</name>
<keyword evidence="7" id="KW-1185">Reference proteome</keyword>
<comment type="caution">
    <text evidence="6">The sequence shown here is derived from an EMBL/GenBank/DDBJ whole genome shotgun (WGS) entry which is preliminary data.</text>
</comment>
<dbReference type="PANTHER" id="PTHR47429">
    <property type="entry name" value="PROTEIN TWIN LOV 1"/>
    <property type="match status" value="1"/>
</dbReference>